<dbReference type="InterPro" id="IPR036320">
    <property type="entry name" value="Glycosyl_Trfase_fam3_N_dom_sf"/>
</dbReference>
<dbReference type="EMBL" id="OY569118">
    <property type="protein sequence ID" value="CAJ1003733.1"/>
    <property type="molecule type" value="Genomic_DNA"/>
</dbReference>
<dbReference type="PANTHER" id="PTHR43285">
    <property type="entry name" value="ANTHRANILATE PHOSPHORIBOSYLTRANSFERASE"/>
    <property type="match status" value="1"/>
</dbReference>
<dbReference type="AlphaFoldDB" id="A0AA48MC21"/>
<dbReference type="GO" id="GO:0000162">
    <property type="term" value="P:L-tryptophan biosynthetic process"/>
    <property type="evidence" value="ECO:0007669"/>
    <property type="project" value="UniProtKB-KW"/>
</dbReference>
<feature type="domain" description="Glycosyl transferase family 3 N-terminal" evidence="6">
    <location>
        <begin position="3"/>
        <end position="67"/>
    </location>
</feature>
<gene>
    <name evidence="7" type="ORF">BSPP4475_15535</name>
</gene>
<dbReference type="InterPro" id="IPR005940">
    <property type="entry name" value="Anthranilate_Pribosyl_Tfrase"/>
</dbReference>
<dbReference type="Proteomes" id="UP001189619">
    <property type="component" value="Chromosome"/>
</dbReference>
<dbReference type="Gene3D" id="1.20.970.10">
    <property type="entry name" value="Transferase, Pyrimidine Nucleoside Phosphorylase, Chain C"/>
    <property type="match status" value="1"/>
</dbReference>
<keyword evidence="1 7" id="KW-0328">Glycosyltransferase</keyword>
<proteinExistence type="predicted"/>
<evidence type="ECO:0000256" key="1">
    <source>
        <dbReference type="ARBA" id="ARBA00022676"/>
    </source>
</evidence>
<accession>A0AA48MC21</accession>
<keyword evidence="8" id="KW-1185">Reference proteome</keyword>
<name>A0AA48MC21_9BACL</name>
<keyword evidence="2 7" id="KW-0808">Transferase</keyword>
<dbReference type="KEGG" id="bayd:BSPP4475_15535"/>
<evidence type="ECO:0000256" key="4">
    <source>
        <dbReference type="ARBA" id="ARBA00023141"/>
    </source>
</evidence>
<dbReference type="SUPFAM" id="SSF52418">
    <property type="entry name" value="Nucleoside phosphorylase/phosphoribosyltransferase catalytic domain"/>
    <property type="match status" value="1"/>
</dbReference>
<dbReference type="Pfam" id="PF00591">
    <property type="entry name" value="Glycos_transf_3"/>
    <property type="match status" value="1"/>
</dbReference>
<dbReference type="Pfam" id="PF02885">
    <property type="entry name" value="Glycos_trans_3N"/>
    <property type="match status" value="1"/>
</dbReference>
<dbReference type="InterPro" id="IPR017459">
    <property type="entry name" value="Glycosyl_Trfase_fam3_N_dom"/>
</dbReference>
<evidence type="ECO:0000256" key="3">
    <source>
        <dbReference type="ARBA" id="ARBA00022822"/>
    </source>
</evidence>
<keyword evidence="3" id="KW-0028">Amino-acid biosynthesis</keyword>
<dbReference type="EC" id="2.4.2.18" evidence="7"/>
<keyword evidence="4" id="KW-0057">Aromatic amino acid biosynthesis</keyword>
<dbReference type="InterPro" id="IPR035902">
    <property type="entry name" value="Nuc_phospho_transferase"/>
</dbReference>
<reference evidence="7" key="1">
    <citation type="submission" date="2023-07" db="EMBL/GenBank/DDBJ databases">
        <authorList>
            <person name="Ivanov I."/>
            <person name="Teneva D."/>
            <person name="Stoikov I."/>
        </authorList>
    </citation>
    <scope>NUCLEOTIDE SEQUENCE</scope>
    <source>
        <strain evidence="7">4475</strain>
    </source>
</reference>
<evidence type="ECO:0000256" key="2">
    <source>
        <dbReference type="ARBA" id="ARBA00022679"/>
    </source>
</evidence>
<dbReference type="InterPro" id="IPR000312">
    <property type="entry name" value="Glycosyl_Trfase_fam3"/>
</dbReference>
<feature type="domain" description="Glycosyl transferase family 3" evidence="5">
    <location>
        <begin position="89"/>
        <end position="326"/>
    </location>
</feature>
<dbReference type="PANTHER" id="PTHR43285:SF2">
    <property type="entry name" value="ANTHRANILATE PHOSPHORIBOSYLTRANSFERASE"/>
    <property type="match status" value="1"/>
</dbReference>
<dbReference type="GO" id="GO:0005829">
    <property type="term" value="C:cytosol"/>
    <property type="evidence" value="ECO:0007669"/>
    <property type="project" value="TreeGrafter"/>
</dbReference>
<evidence type="ECO:0000313" key="7">
    <source>
        <dbReference type="EMBL" id="CAJ1003733.1"/>
    </source>
</evidence>
<keyword evidence="3" id="KW-0822">Tryptophan biosynthesis</keyword>
<organism evidence="7 8">
    <name type="scientific">Brevibacillus aydinogluensis</name>
    <dbReference type="NCBI Taxonomy" id="927786"/>
    <lineage>
        <taxon>Bacteria</taxon>
        <taxon>Bacillati</taxon>
        <taxon>Bacillota</taxon>
        <taxon>Bacilli</taxon>
        <taxon>Bacillales</taxon>
        <taxon>Paenibacillaceae</taxon>
        <taxon>Brevibacillus</taxon>
    </lineage>
</organism>
<protein>
    <submittedName>
        <fullName evidence="7">Anthranilate phosphoribosyltransferase</fullName>
        <ecNumber evidence="7">2.4.2.18</ecNumber>
    </submittedName>
</protein>
<dbReference type="Gene3D" id="3.40.1030.10">
    <property type="entry name" value="Nucleoside phosphorylase/phosphoribosyltransferase catalytic domain"/>
    <property type="match status" value="1"/>
</dbReference>
<dbReference type="SUPFAM" id="SSF47648">
    <property type="entry name" value="Nucleoside phosphorylase/phosphoribosyltransferase N-terminal domain"/>
    <property type="match status" value="1"/>
</dbReference>
<evidence type="ECO:0000313" key="8">
    <source>
        <dbReference type="Proteomes" id="UP001189619"/>
    </source>
</evidence>
<evidence type="ECO:0000259" key="5">
    <source>
        <dbReference type="Pfam" id="PF00591"/>
    </source>
</evidence>
<dbReference type="RefSeq" id="WP_230076613.1">
    <property type="nucleotide sequence ID" value="NZ_JAUSVZ010000015.1"/>
</dbReference>
<dbReference type="GO" id="GO:0004048">
    <property type="term" value="F:anthranilate phosphoribosyltransferase activity"/>
    <property type="evidence" value="ECO:0007669"/>
    <property type="project" value="UniProtKB-EC"/>
</dbReference>
<sequence length="355" mass="38174">MYELLKEVGRGKRGAKDLTYEQATIAAEMFLNGSATPAQMGAFLMAERIKSESLDELAAFVEVLRRTMSPVSFPDSLDCAGPYDGRRKSFMATLPAAFVLAACGQRVTLHGSPSLPPKWGITLTDVLKTAGVSVDAADRQALLSAAERSGVLIVPTETWCPALHKLRPLRLELGVRTLFNTVEKLLRPADSPSMAIGIFHGTVFEKVAELLLRLGVERGIVVQGMEGSEDVSAAKPSRALIVENGSCRPFVVDPASLGLQAEAPDTDWTPELQRQTAEAVLNGTAEPAYRNMVLLNSALRLWITGRVPNLDEGVAAARQALDSREAWDRYRQWLDAAAPSAAPAASARDAGHIGT</sequence>
<evidence type="ECO:0000259" key="6">
    <source>
        <dbReference type="Pfam" id="PF02885"/>
    </source>
</evidence>